<name>A0A6A6IKC5_9PLEO</name>
<dbReference type="OrthoDB" id="3687641at2759"/>
<feature type="non-terminal residue" evidence="2">
    <location>
        <position position="190"/>
    </location>
</feature>
<dbReference type="Pfam" id="PF11807">
    <property type="entry name" value="UstYa"/>
    <property type="match status" value="1"/>
</dbReference>
<gene>
    <name evidence="2" type="ORF">BU26DRAFT_386579</name>
</gene>
<dbReference type="RefSeq" id="XP_033684947.1">
    <property type="nucleotide sequence ID" value="XM_033822645.1"/>
</dbReference>
<evidence type="ECO:0000313" key="3">
    <source>
        <dbReference type="Proteomes" id="UP000800094"/>
    </source>
</evidence>
<organism evidence="2 3">
    <name type="scientific">Trematosphaeria pertusa</name>
    <dbReference type="NCBI Taxonomy" id="390896"/>
    <lineage>
        <taxon>Eukaryota</taxon>
        <taxon>Fungi</taxon>
        <taxon>Dikarya</taxon>
        <taxon>Ascomycota</taxon>
        <taxon>Pezizomycotina</taxon>
        <taxon>Dothideomycetes</taxon>
        <taxon>Pleosporomycetidae</taxon>
        <taxon>Pleosporales</taxon>
        <taxon>Massarineae</taxon>
        <taxon>Trematosphaeriaceae</taxon>
        <taxon>Trematosphaeria</taxon>
    </lineage>
</organism>
<sequence>AHLPRDIPVKYNSHSPFGLGSVTEKDRALAWESLDTSAGEISLDKAWADAHNLPKSTPFFWDKDRQIYLLNAHHSLHCMRKVRRALTLYNYNRPQLDSYPHLVHCTDHLVQNIICEADDTPFYTSPTANITTGLGQVRMCRSWDRLTEWANEQTACFGYINETQGVGAVIERFRYCPKGSPMLGPMREYF</sequence>
<proteinExistence type="inferred from homology"/>
<protein>
    <submittedName>
        <fullName evidence="2">Uncharacterized protein</fullName>
    </submittedName>
</protein>
<reference evidence="2" key="1">
    <citation type="journal article" date="2020" name="Stud. Mycol.">
        <title>101 Dothideomycetes genomes: a test case for predicting lifestyles and emergence of pathogens.</title>
        <authorList>
            <person name="Haridas S."/>
            <person name="Albert R."/>
            <person name="Binder M."/>
            <person name="Bloem J."/>
            <person name="Labutti K."/>
            <person name="Salamov A."/>
            <person name="Andreopoulos B."/>
            <person name="Baker S."/>
            <person name="Barry K."/>
            <person name="Bills G."/>
            <person name="Bluhm B."/>
            <person name="Cannon C."/>
            <person name="Castanera R."/>
            <person name="Culley D."/>
            <person name="Daum C."/>
            <person name="Ezra D."/>
            <person name="Gonzalez J."/>
            <person name="Henrissat B."/>
            <person name="Kuo A."/>
            <person name="Liang C."/>
            <person name="Lipzen A."/>
            <person name="Lutzoni F."/>
            <person name="Magnuson J."/>
            <person name="Mondo S."/>
            <person name="Nolan M."/>
            <person name="Ohm R."/>
            <person name="Pangilinan J."/>
            <person name="Park H.-J."/>
            <person name="Ramirez L."/>
            <person name="Alfaro M."/>
            <person name="Sun H."/>
            <person name="Tritt A."/>
            <person name="Yoshinaga Y."/>
            <person name="Zwiers L.-H."/>
            <person name="Turgeon B."/>
            <person name="Goodwin S."/>
            <person name="Spatafora J."/>
            <person name="Crous P."/>
            <person name="Grigoriev I."/>
        </authorList>
    </citation>
    <scope>NUCLEOTIDE SEQUENCE</scope>
    <source>
        <strain evidence="2">CBS 122368</strain>
    </source>
</reference>
<evidence type="ECO:0000313" key="2">
    <source>
        <dbReference type="EMBL" id="KAF2249943.1"/>
    </source>
</evidence>
<dbReference type="Proteomes" id="UP000800094">
    <property type="component" value="Unassembled WGS sequence"/>
</dbReference>
<dbReference type="PANTHER" id="PTHR33365">
    <property type="entry name" value="YALI0B05434P"/>
    <property type="match status" value="1"/>
</dbReference>
<dbReference type="AlphaFoldDB" id="A0A6A6IKC5"/>
<evidence type="ECO:0000256" key="1">
    <source>
        <dbReference type="ARBA" id="ARBA00035112"/>
    </source>
</evidence>
<comment type="similarity">
    <text evidence="1">Belongs to the ustYa family.</text>
</comment>
<keyword evidence="3" id="KW-1185">Reference proteome</keyword>
<dbReference type="GO" id="GO:0043386">
    <property type="term" value="P:mycotoxin biosynthetic process"/>
    <property type="evidence" value="ECO:0007669"/>
    <property type="project" value="InterPro"/>
</dbReference>
<feature type="non-terminal residue" evidence="2">
    <location>
        <position position="1"/>
    </location>
</feature>
<dbReference type="PANTHER" id="PTHR33365:SF6">
    <property type="entry name" value="OXIDASE USTYA"/>
    <property type="match status" value="1"/>
</dbReference>
<dbReference type="GeneID" id="54575975"/>
<dbReference type="EMBL" id="ML987194">
    <property type="protein sequence ID" value="KAF2249943.1"/>
    <property type="molecule type" value="Genomic_DNA"/>
</dbReference>
<dbReference type="InterPro" id="IPR021765">
    <property type="entry name" value="UstYa-like"/>
</dbReference>
<accession>A0A6A6IKC5</accession>